<evidence type="ECO:0000256" key="2">
    <source>
        <dbReference type="ARBA" id="ARBA00010752"/>
    </source>
</evidence>
<evidence type="ECO:0000256" key="1">
    <source>
        <dbReference type="ARBA" id="ARBA00004496"/>
    </source>
</evidence>
<dbReference type="InterPro" id="IPR022637">
    <property type="entry name" value="DNA_polIII_beta_cen"/>
</dbReference>
<dbReference type="PANTHER" id="PTHR30478">
    <property type="entry name" value="DNA POLYMERASE III SUBUNIT BETA"/>
    <property type="match status" value="1"/>
</dbReference>
<dbReference type="EMBL" id="DRKP01000021">
    <property type="protein sequence ID" value="HEB95142.1"/>
    <property type="molecule type" value="Genomic_DNA"/>
</dbReference>
<comment type="function">
    <text evidence="10">Confers DNA tethering and processivity to DNA polymerases and other proteins. Acts as a clamp, forming a ring around DNA (a reaction catalyzed by the clamp-loading complex) which diffuses in an ATP-independent manner freely and bidirectionally along dsDNA. Initially characterized for its ability to contact the catalytic subunit of DNA polymerase III (Pol III), a complex, multichain enzyme responsible for most of the replicative synthesis in bacteria; Pol III exhibits 3'-5' exonuclease proofreading activity. The beta chain is required for initiation of replication as well as for processivity of DNA replication.</text>
</comment>
<keyword evidence="5 10" id="KW-0808">Transferase</keyword>
<comment type="subunit">
    <text evidence="10">Forms a ring-shaped head-to-tail homodimer around DNA.</text>
</comment>
<evidence type="ECO:0000256" key="6">
    <source>
        <dbReference type="ARBA" id="ARBA00022695"/>
    </source>
</evidence>
<dbReference type="GO" id="GO:0008408">
    <property type="term" value="F:3'-5' exonuclease activity"/>
    <property type="evidence" value="ECO:0007669"/>
    <property type="project" value="InterPro"/>
</dbReference>
<evidence type="ECO:0000256" key="5">
    <source>
        <dbReference type="ARBA" id="ARBA00022679"/>
    </source>
</evidence>
<dbReference type="PIRSF" id="PIRSF000804">
    <property type="entry name" value="DNA_pol_III_b"/>
    <property type="match status" value="1"/>
</dbReference>
<keyword evidence="7 10" id="KW-0235">DNA replication</keyword>
<dbReference type="Gene3D" id="3.10.150.10">
    <property type="entry name" value="DNA Polymerase III, subunit A, domain 2"/>
    <property type="match status" value="1"/>
</dbReference>
<evidence type="ECO:0000259" key="13">
    <source>
        <dbReference type="Pfam" id="PF02768"/>
    </source>
</evidence>
<dbReference type="InterPro" id="IPR001001">
    <property type="entry name" value="DNA_polIII_beta"/>
</dbReference>
<proteinExistence type="inferred from homology"/>
<comment type="caution">
    <text evidence="14">The sequence shown here is derived from an EMBL/GenBank/DDBJ whole genome shotgun (WGS) entry which is preliminary data.</text>
</comment>
<comment type="similarity">
    <text evidence="2 10">Belongs to the beta sliding clamp family.</text>
</comment>
<keyword evidence="9" id="KW-0238">DNA-binding</keyword>
<evidence type="ECO:0000256" key="4">
    <source>
        <dbReference type="ARBA" id="ARBA00022490"/>
    </source>
</evidence>
<evidence type="ECO:0000256" key="7">
    <source>
        <dbReference type="ARBA" id="ARBA00022705"/>
    </source>
</evidence>
<dbReference type="Pfam" id="PF02768">
    <property type="entry name" value="DNA_pol3_beta_3"/>
    <property type="match status" value="1"/>
</dbReference>
<dbReference type="CDD" id="cd00140">
    <property type="entry name" value="beta_clamp"/>
    <property type="match status" value="1"/>
</dbReference>
<dbReference type="GO" id="GO:0006271">
    <property type="term" value="P:DNA strand elongation involved in DNA replication"/>
    <property type="evidence" value="ECO:0007669"/>
    <property type="project" value="TreeGrafter"/>
</dbReference>
<feature type="domain" description="DNA polymerase III beta sliding clamp central" evidence="12">
    <location>
        <begin position="129"/>
        <end position="243"/>
    </location>
</feature>
<dbReference type="PANTHER" id="PTHR30478:SF0">
    <property type="entry name" value="BETA SLIDING CLAMP"/>
    <property type="match status" value="1"/>
</dbReference>
<keyword evidence="8 10" id="KW-0239">DNA-directed DNA polymerase</keyword>
<protein>
    <recommendedName>
        <fullName evidence="3 10">Beta sliding clamp</fullName>
    </recommendedName>
</protein>
<name>A0A831RH41_9GAMM</name>
<dbReference type="Proteomes" id="UP000886251">
    <property type="component" value="Unassembled WGS sequence"/>
</dbReference>
<dbReference type="SUPFAM" id="SSF55979">
    <property type="entry name" value="DNA clamp"/>
    <property type="match status" value="3"/>
</dbReference>
<organism evidence="14">
    <name type="scientific">Sedimenticola thiotaurini</name>
    <dbReference type="NCBI Taxonomy" id="1543721"/>
    <lineage>
        <taxon>Bacteria</taxon>
        <taxon>Pseudomonadati</taxon>
        <taxon>Pseudomonadota</taxon>
        <taxon>Gammaproteobacteria</taxon>
        <taxon>Chromatiales</taxon>
        <taxon>Sedimenticolaceae</taxon>
        <taxon>Sedimenticola</taxon>
    </lineage>
</organism>
<keyword evidence="4 10" id="KW-0963">Cytoplasm</keyword>
<dbReference type="GO" id="GO:0005737">
    <property type="term" value="C:cytoplasm"/>
    <property type="evidence" value="ECO:0007669"/>
    <property type="project" value="UniProtKB-SubCell"/>
</dbReference>
<dbReference type="GO" id="GO:0003887">
    <property type="term" value="F:DNA-directed DNA polymerase activity"/>
    <property type="evidence" value="ECO:0007669"/>
    <property type="project" value="UniProtKB-UniRule"/>
</dbReference>
<dbReference type="InterPro" id="IPR046938">
    <property type="entry name" value="DNA_clamp_sf"/>
</dbReference>
<evidence type="ECO:0000313" key="14">
    <source>
        <dbReference type="EMBL" id="HEB95142.1"/>
    </source>
</evidence>
<keyword evidence="6 10" id="KW-0548">Nucleotidyltransferase</keyword>
<evidence type="ECO:0000259" key="12">
    <source>
        <dbReference type="Pfam" id="PF02767"/>
    </source>
</evidence>
<gene>
    <name evidence="14" type="primary">dnaN</name>
    <name evidence="14" type="ORF">ENI96_01765</name>
</gene>
<sequence>MKIVTNKDTFLPPLQQVGGVVERRQTLPILANILVNAEKGQLTITATDLEVEMKTRVAVQCDGEMDFTLPARKLIDICRALPDGAEITIEVEGEKAKVLSGRSRFTLGILPAQDYPVIEPMASSHRFSIDEKLLKRLIDKTHFAMAQQDVRYYLNGMLLELDDGRIRSVATDGHRLALSEADCSAGSDVSVQVIIPRKAVLELGRLLSEDEKEVAVDISSNHIRISFNDTVFTSKLIDGKFPDYQRVIPMDSSKRVVADKETLRQALQRTSILSNEKYRGIRFQFSRGMLELLAHNPEQEEAQEELEVDYDGEDLVIGFNVGYLLEVLNVIDSDRVRLSLSDPNSSCLIEDDSNADSRYVIMPMRL</sequence>
<dbReference type="Pfam" id="PF02767">
    <property type="entry name" value="DNA_pol3_beta_2"/>
    <property type="match status" value="1"/>
</dbReference>
<feature type="domain" description="DNA polymerase III beta sliding clamp N-terminal" evidence="11">
    <location>
        <begin position="1"/>
        <end position="118"/>
    </location>
</feature>
<reference evidence="14" key="1">
    <citation type="journal article" date="2020" name="mSystems">
        <title>Genome- and Community-Level Interaction Insights into Carbon Utilization and Element Cycling Functions of Hydrothermarchaeota in Hydrothermal Sediment.</title>
        <authorList>
            <person name="Zhou Z."/>
            <person name="Liu Y."/>
            <person name="Xu W."/>
            <person name="Pan J."/>
            <person name="Luo Z.H."/>
            <person name="Li M."/>
        </authorList>
    </citation>
    <scope>NUCLEOTIDE SEQUENCE [LARGE SCALE GENOMIC DNA]</scope>
    <source>
        <strain evidence="14">HyVt-443</strain>
    </source>
</reference>
<dbReference type="Pfam" id="PF00712">
    <property type="entry name" value="DNA_pol3_beta"/>
    <property type="match status" value="1"/>
</dbReference>
<dbReference type="GO" id="GO:0003677">
    <property type="term" value="F:DNA binding"/>
    <property type="evidence" value="ECO:0007669"/>
    <property type="project" value="UniProtKB-UniRule"/>
</dbReference>
<dbReference type="InterPro" id="IPR022634">
    <property type="entry name" value="DNA_polIII_beta_N"/>
</dbReference>
<dbReference type="NCBIfam" id="TIGR00663">
    <property type="entry name" value="dnan"/>
    <property type="match status" value="1"/>
</dbReference>
<dbReference type="Gene3D" id="3.70.10.10">
    <property type="match status" value="1"/>
</dbReference>
<dbReference type="AlphaFoldDB" id="A0A831RH41"/>
<feature type="domain" description="DNA polymerase III beta sliding clamp C-terminal" evidence="13">
    <location>
        <begin position="246"/>
        <end position="365"/>
    </location>
</feature>
<dbReference type="InterPro" id="IPR022635">
    <property type="entry name" value="DNA_polIII_beta_C"/>
</dbReference>
<evidence type="ECO:0000259" key="11">
    <source>
        <dbReference type="Pfam" id="PF00712"/>
    </source>
</evidence>
<dbReference type="SMART" id="SM00480">
    <property type="entry name" value="POL3Bc"/>
    <property type="match status" value="1"/>
</dbReference>
<evidence type="ECO:0000256" key="10">
    <source>
        <dbReference type="PIRNR" id="PIRNR000804"/>
    </source>
</evidence>
<comment type="subcellular location">
    <subcellularLocation>
        <location evidence="1 10">Cytoplasm</location>
    </subcellularLocation>
</comment>
<evidence type="ECO:0000256" key="8">
    <source>
        <dbReference type="ARBA" id="ARBA00022932"/>
    </source>
</evidence>
<evidence type="ECO:0000256" key="9">
    <source>
        <dbReference type="ARBA" id="ARBA00023125"/>
    </source>
</evidence>
<dbReference type="GO" id="GO:0009360">
    <property type="term" value="C:DNA polymerase III complex"/>
    <property type="evidence" value="ECO:0007669"/>
    <property type="project" value="InterPro"/>
</dbReference>
<accession>A0A831RH41</accession>
<evidence type="ECO:0000256" key="3">
    <source>
        <dbReference type="ARBA" id="ARBA00021035"/>
    </source>
</evidence>